<gene>
    <name evidence="2" type="ORF">Pyn_28899</name>
</gene>
<keyword evidence="3" id="KW-1185">Reference proteome</keyword>
<protein>
    <submittedName>
        <fullName evidence="2">Uncharacterized protein</fullName>
    </submittedName>
</protein>
<reference evidence="2 3" key="1">
    <citation type="submission" date="2018-02" db="EMBL/GenBank/DDBJ databases">
        <title>Draft genome of wild Prunus yedoensis var. nudiflora.</title>
        <authorList>
            <person name="Baek S."/>
            <person name="Kim J.-H."/>
            <person name="Choi K."/>
            <person name="Kim G.-B."/>
            <person name="Cho A."/>
            <person name="Jang H."/>
            <person name="Shin C.-H."/>
            <person name="Yu H.-J."/>
            <person name="Mun J.-H."/>
        </authorList>
    </citation>
    <scope>NUCLEOTIDE SEQUENCE [LARGE SCALE GENOMIC DNA]</scope>
    <source>
        <strain evidence="3">cv. Jeju island</strain>
        <tissue evidence="2">Leaf</tissue>
    </source>
</reference>
<sequence>MTSQKVAQNPNSRNSKGYDMAKKYVSKQKKHRKGLMLLLHMARKMMDEFEKVKQQLVEYEIMSRPISHKLGL</sequence>
<evidence type="ECO:0000313" key="3">
    <source>
        <dbReference type="Proteomes" id="UP000250321"/>
    </source>
</evidence>
<name>A0A315AMF0_PRUYE</name>
<accession>A0A315AMF0</accession>
<feature type="region of interest" description="Disordered" evidence="1">
    <location>
        <begin position="1"/>
        <end position="20"/>
    </location>
</feature>
<dbReference type="Proteomes" id="UP000250321">
    <property type="component" value="Unassembled WGS sequence"/>
</dbReference>
<proteinExistence type="predicted"/>
<organism evidence="2 3">
    <name type="scientific">Prunus yedoensis var. nudiflora</name>
    <dbReference type="NCBI Taxonomy" id="2094558"/>
    <lineage>
        <taxon>Eukaryota</taxon>
        <taxon>Viridiplantae</taxon>
        <taxon>Streptophyta</taxon>
        <taxon>Embryophyta</taxon>
        <taxon>Tracheophyta</taxon>
        <taxon>Spermatophyta</taxon>
        <taxon>Magnoliopsida</taxon>
        <taxon>eudicotyledons</taxon>
        <taxon>Gunneridae</taxon>
        <taxon>Pentapetalae</taxon>
        <taxon>rosids</taxon>
        <taxon>fabids</taxon>
        <taxon>Rosales</taxon>
        <taxon>Rosaceae</taxon>
        <taxon>Amygdaloideae</taxon>
        <taxon>Amygdaleae</taxon>
        <taxon>Prunus</taxon>
    </lineage>
</organism>
<feature type="compositionally biased region" description="Polar residues" evidence="1">
    <location>
        <begin position="1"/>
        <end position="15"/>
    </location>
</feature>
<dbReference type="EMBL" id="PJQY01000227">
    <property type="protein sequence ID" value="PQQ15506.1"/>
    <property type="molecule type" value="Genomic_DNA"/>
</dbReference>
<dbReference type="AlphaFoldDB" id="A0A315AMF0"/>
<evidence type="ECO:0000313" key="2">
    <source>
        <dbReference type="EMBL" id="PQQ15506.1"/>
    </source>
</evidence>
<comment type="caution">
    <text evidence="2">The sequence shown here is derived from an EMBL/GenBank/DDBJ whole genome shotgun (WGS) entry which is preliminary data.</text>
</comment>
<evidence type="ECO:0000256" key="1">
    <source>
        <dbReference type="SAM" id="MobiDB-lite"/>
    </source>
</evidence>